<accession>A0A9Q0ANK0</accession>
<evidence type="ECO:0000259" key="1">
    <source>
        <dbReference type="Pfam" id="PF14420"/>
    </source>
</evidence>
<reference evidence="2" key="1">
    <citation type="submission" date="2021-03" db="EMBL/GenBank/DDBJ databases">
        <title>Revisited historic fungal species revealed as producer of novel bioactive compounds through whole genome sequencing and comparative genomics.</title>
        <authorList>
            <person name="Vignolle G.A."/>
            <person name="Hochenegger N."/>
            <person name="Mach R.L."/>
            <person name="Mach-Aigner A.R."/>
            <person name="Javad Rahimi M."/>
            <person name="Salim K.A."/>
            <person name="Chan C.M."/>
            <person name="Lim L.B.L."/>
            <person name="Cai F."/>
            <person name="Druzhinina I.S."/>
            <person name="U'Ren J.M."/>
            <person name="Derntl C."/>
        </authorList>
    </citation>
    <scope>NUCLEOTIDE SEQUENCE</scope>
    <source>
        <strain evidence="2">TUCIM 5799</strain>
    </source>
</reference>
<dbReference type="AlphaFoldDB" id="A0A9Q0ANK0"/>
<dbReference type="Pfam" id="PF14420">
    <property type="entry name" value="Clr5"/>
    <property type="match status" value="1"/>
</dbReference>
<organism evidence="2 3">
    <name type="scientific">Neoarthrinium moseri</name>
    <dbReference type="NCBI Taxonomy" id="1658444"/>
    <lineage>
        <taxon>Eukaryota</taxon>
        <taxon>Fungi</taxon>
        <taxon>Dikarya</taxon>
        <taxon>Ascomycota</taxon>
        <taxon>Pezizomycotina</taxon>
        <taxon>Sordariomycetes</taxon>
        <taxon>Xylariomycetidae</taxon>
        <taxon>Amphisphaeriales</taxon>
        <taxon>Apiosporaceae</taxon>
        <taxon>Neoarthrinium</taxon>
    </lineage>
</organism>
<dbReference type="InterPro" id="IPR025676">
    <property type="entry name" value="Clr5_dom"/>
</dbReference>
<protein>
    <recommendedName>
        <fullName evidence="1">Clr5 domain-containing protein</fullName>
    </recommendedName>
</protein>
<dbReference type="EMBL" id="JAFIMR010000008">
    <property type="protein sequence ID" value="KAI1875185.1"/>
    <property type="molecule type" value="Genomic_DNA"/>
</dbReference>
<feature type="domain" description="Clr5" evidence="1">
    <location>
        <begin position="12"/>
        <end position="65"/>
    </location>
</feature>
<dbReference type="InterPro" id="IPR011990">
    <property type="entry name" value="TPR-like_helical_dom_sf"/>
</dbReference>
<comment type="caution">
    <text evidence="2">The sequence shown here is derived from an EMBL/GenBank/DDBJ whole genome shotgun (WGS) entry which is preliminary data.</text>
</comment>
<keyword evidence="3" id="KW-1185">Reference proteome</keyword>
<gene>
    <name evidence="2" type="ORF">JX265_004243</name>
</gene>
<dbReference type="Gene3D" id="1.25.40.10">
    <property type="entry name" value="Tetratricopeptide repeat domain"/>
    <property type="match status" value="1"/>
</dbReference>
<evidence type="ECO:0000313" key="2">
    <source>
        <dbReference type="EMBL" id="KAI1875185.1"/>
    </source>
</evidence>
<dbReference type="PANTHER" id="PTHR38788">
    <property type="entry name" value="CLR5 DOMAIN-CONTAINING PROTEIN"/>
    <property type="match status" value="1"/>
</dbReference>
<evidence type="ECO:0000313" key="3">
    <source>
        <dbReference type="Proteomes" id="UP000829685"/>
    </source>
</evidence>
<sequence length="493" mass="55834">MTPAPAGKAWASPEDWEANKETISRLWWDDDHSLKEVQDIMSQEHDFHATDKMYKSRLKSWGLVKNLKSSDAKQIMGLAQSGVVKQPLVIRGRSMGSKKWQKRLNRVASRPETTTKVLVSTRNGAILSPPVTVASPVSALSPLSGRVEPPDTLRITEAGLMAVHDFAVHQFEETKWDLSGLTFDFDADKTDSWYNGLSLATRNLLKDRNSPTNFAMVHKSFDQYSAVLDQATPSLIPLTLGHIVGLMEVGPEMAATLLRYVARLVAIKFGESHPLSRFWAQMQTLGPVQIQQVIGAVLGAYFHVIVNHSHPANRWRTAMYPTYAKLQQKWGAISEQAAVTIFERTIREIENSIAGKRGKTTKAADHDEIIRHLYEVKIYFAIYLVERKRFPEAYQVTEEIGSWLERGGATQFPEQYEQWLLVRGSTLVGLGKLEEATPYYLETYQARRKRLGVENSRTTRAMLQLEEHYSRLGQPLAAEKMHSELEQSWIKKS</sequence>
<dbReference type="PANTHER" id="PTHR38788:SF3">
    <property type="entry name" value="CLR5 DOMAIN-CONTAINING PROTEIN"/>
    <property type="match status" value="1"/>
</dbReference>
<dbReference type="Proteomes" id="UP000829685">
    <property type="component" value="Unassembled WGS sequence"/>
</dbReference>
<name>A0A9Q0ANK0_9PEZI</name>
<proteinExistence type="predicted"/>